<dbReference type="InterPro" id="IPR047789">
    <property type="entry name" value="CU044_5270-like"/>
</dbReference>
<keyword evidence="3" id="KW-1185">Reference proteome</keyword>
<evidence type="ECO:0000313" key="3">
    <source>
        <dbReference type="Proteomes" id="UP001153328"/>
    </source>
</evidence>
<dbReference type="Proteomes" id="UP001153328">
    <property type="component" value="Unassembled WGS sequence"/>
</dbReference>
<dbReference type="EMBL" id="CAJVAX010000001">
    <property type="protein sequence ID" value="CAG7601511.1"/>
    <property type="molecule type" value="Genomic_DNA"/>
</dbReference>
<gene>
    <name evidence="2" type="ORF">SBRY_10428</name>
</gene>
<accession>A0A9W4GW26</accession>
<proteinExistence type="predicted"/>
<evidence type="ECO:0000256" key="1">
    <source>
        <dbReference type="SAM" id="MobiDB-lite"/>
    </source>
</evidence>
<feature type="region of interest" description="Disordered" evidence="1">
    <location>
        <begin position="324"/>
        <end position="350"/>
    </location>
</feature>
<evidence type="ECO:0008006" key="4">
    <source>
        <dbReference type="Google" id="ProtNLM"/>
    </source>
</evidence>
<organism evidence="2 3">
    <name type="scientific">Actinacidiphila bryophytorum</name>
    <dbReference type="NCBI Taxonomy" id="1436133"/>
    <lineage>
        <taxon>Bacteria</taxon>
        <taxon>Bacillati</taxon>
        <taxon>Actinomycetota</taxon>
        <taxon>Actinomycetes</taxon>
        <taxon>Kitasatosporales</taxon>
        <taxon>Streptomycetaceae</taxon>
        <taxon>Actinacidiphila</taxon>
    </lineage>
</organism>
<dbReference type="AlphaFoldDB" id="A0A9W4GW26"/>
<protein>
    <recommendedName>
        <fullName evidence="4">CU044_5270 family protein</fullName>
    </recommendedName>
</protein>
<sequence>MDELTKLRDFRADTAALDAEQLDAGARRLTEQIRGTTPARRRTAAGDVLRFAVATGVRRACLAGLTAAAVTAGVLVALPGSGARDEPARTLTIADVLDSAAAHAAAAPAKEPSAHQWLFSREYGCMATCGTQEEWYRYDGNQKAFRDPMAKGVRVLVNDFGPRVAPAGLCKIVEDAGARPQETRARLAALPTEPRALLEALREDPYFAAVSTKIDKLPASSPAAAFDRVVVLLSLTETAPPRTAAALYRAISYIPGVHLLPRPVKDAAGRPGLAVESTQRAAGHDIRSTLILDPKTYAYRGLRVEGGPWKYSSARLGVAVVDHPGQRPGGPVPPPSSITVRPFTIKDPSC</sequence>
<dbReference type="NCBIfam" id="NF038083">
    <property type="entry name" value="CU044_5270_fam"/>
    <property type="match status" value="1"/>
</dbReference>
<dbReference type="RefSeq" id="WP_205044438.1">
    <property type="nucleotide sequence ID" value="NZ_CAJVAX010000001.1"/>
</dbReference>
<reference evidence="2" key="1">
    <citation type="submission" date="2021-06" db="EMBL/GenBank/DDBJ databases">
        <authorList>
            <person name="Arsene-Ploetze F."/>
        </authorList>
    </citation>
    <scope>NUCLEOTIDE SEQUENCE</scope>
    <source>
        <strain evidence="2">SBRY1</strain>
    </source>
</reference>
<name>A0A9W4GW26_9ACTN</name>
<evidence type="ECO:0000313" key="2">
    <source>
        <dbReference type="EMBL" id="CAG7601511.1"/>
    </source>
</evidence>
<comment type="caution">
    <text evidence="2">The sequence shown here is derived from an EMBL/GenBank/DDBJ whole genome shotgun (WGS) entry which is preliminary data.</text>
</comment>